<proteinExistence type="predicted"/>
<sequence length="351" mass="38476">MKKWVLYGSYGYTGNLITELAASDGDQHVVLSGRNEEKLREQAGKFELDYKAADLDSPEDLDELLQDAEVVLHCAGPFVHTWKPMAEACLRNNCHYLDITGEINVFESLKMMGPEFEEKGLMAMSGVGFDVVPSDCLAATLHKKLPDATHLELAISGLGGGLSRGTAKTMIENLGSGGAVRRGGKIEEVPAAYLIRKIRFGDKWKDAVSIPWGDISTAYTSTGIGNIVVYAALPKKSIEKLKWLNRLGPIVKNKRLKSFLKSRVEQGKPGPSEGERREGRSLLWGHASNAKGESVVALLKTKEGYQLTAETALKIVENCLKDKLKSGYQTPSNVYGADFILGFEHSEIEFL</sequence>
<dbReference type="RefSeq" id="WP_101073973.1">
    <property type="nucleotide sequence ID" value="NZ_PISP01000004.1"/>
</dbReference>
<dbReference type="PANTHER" id="PTHR43781:SF1">
    <property type="entry name" value="SACCHAROPINE DEHYDROGENASE"/>
    <property type="match status" value="1"/>
</dbReference>
<accession>A0A2N0VFI7</accession>
<evidence type="ECO:0000313" key="2">
    <source>
        <dbReference type="EMBL" id="PKD42920.1"/>
    </source>
</evidence>
<keyword evidence="3" id="KW-1185">Reference proteome</keyword>
<dbReference type="InterPro" id="IPR036291">
    <property type="entry name" value="NAD(P)-bd_dom_sf"/>
</dbReference>
<evidence type="ECO:0000313" key="3">
    <source>
        <dbReference type="Proteomes" id="UP000233398"/>
    </source>
</evidence>
<gene>
    <name evidence="2" type="ORF">CWD77_12770</name>
</gene>
<dbReference type="Gene3D" id="3.40.50.720">
    <property type="entry name" value="NAD(P)-binding Rossmann-like Domain"/>
    <property type="match status" value="1"/>
</dbReference>
<dbReference type="OrthoDB" id="623995at2"/>
<dbReference type="EMBL" id="PISP01000004">
    <property type="protein sequence ID" value="PKD42920.1"/>
    <property type="molecule type" value="Genomic_DNA"/>
</dbReference>
<organism evidence="2 3">
    <name type="scientific">Rhodohalobacter barkolensis</name>
    <dbReference type="NCBI Taxonomy" id="2053187"/>
    <lineage>
        <taxon>Bacteria</taxon>
        <taxon>Pseudomonadati</taxon>
        <taxon>Balneolota</taxon>
        <taxon>Balneolia</taxon>
        <taxon>Balneolales</taxon>
        <taxon>Balneolaceae</taxon>
        <taxon>Rhodohalobacter</taxon>
    </lineage>
</organism>
<dbReference type="AlphaFoldDB" id="A0A2N0VFI7"/>
<dbReference type="PANTHER" id="PTHR43781">
    <property type="entry name" value="SACCHAROPINE DEHYDROGENASE"/>
    <property type="match status" value="1"/>
</dbReference>
<dbReference type="Pfam" id="PF03435">
    <property type="entry name" value="Sacchrp_dh_NADP"/>
    <property type="match status" value="1"/>
</dbReference>
<dbReference type="Proteomes" id="UP000233398">
    <property type="component" value="Unassembled WGS sequence"/>
</dbReference>
<evidence type="ECO:0000259" key="1">
    <source>
        <dbReference type="Pfam" id="PF03435"/>
    </source>
</evidence>
<dbReference type="SUPFAM" id="SSF51735">
    <property type="entry name" value="NAD(P)-binding Rossmann-fold domains"/>
    <property type="match status" value="1"/>
</dbReference>
<dbReference type="InterPro" id="IPR005097">
    <property type="entry name" value="Sacchrp_dh_NADP-bd"/>
</dbReference>
<feature type="domain" description="Saccharopine dehydrogenase NADP binding" evidence="1">
    <location>
        <begin position="5"/>
        <end position="124"/>
    </location>
</feature>
<protein>
    <recommendedName>
        <fullName evidence="1">Saccharopine dehydrogenase NADP binding domain-containing protein</fullName>
    </recommendedName>
</protein>
<comment type="caution">
    <text evidence="2">The sequence shown here is derived from an EMBL/GenBank/DDBJ whole genome shotgun (WGS) entry which is preliminary data.</text>
</comment>
<reference evidence="2 3" key="1">
    <citation type="submission" date="2017-11" db="EMBL/GenBank/DDBJ databases">
        <title>Rhodohalobacter 15182 sp. nov., isolated from a salt lake.</title>
        <authorList>
            <person name="Han S."/>
        </authorList>
    </citation>
    <scope>NUCLEOTIDE SEQUENCE [LARGE SCALE GENOMIC DNA]</scope>
    <source>
        <strain evidence="2 3">15182</strain>
    </source>
</reference>
<name>A0A2N0VFI7_9BACT</name>